<evidence type="ECO:0000256" key="2">
    <source>
        <dbReference type="SAM" id="MobiDB-lite"/>
    </source>
</evidence>
<evidence type="ECO:0000259" key="3">
    <source>
        <dbReference type="Pfam" id="PF13392"/>
    </source>
</evidence>
<protein>
    <recommendedName>
        <fullName evidence="3">HNH nuclease domain-containing protein</fullName>
    </recommendedName>
</protein>
<dbReference type="InterPro" id="IPR044925">
    <property type="entry name" value="His-Me_finger_sf"/>
</dbReference>
<dbReference type="Gene3D" id="3.90.75.20">
    <property type="match status" value="1"/>
</dbReference>
<feature type="domain" description="HNH nuclease" evidence="3">
    <location>
        <begin position="201"/>
        <end position="226"/>
    </location>
</feature>
<proteinExistence type="predicted"/>
<reference evidence="4" key="1">
    <citation type="journal article" date="2020" name="Nature">
        <title>Giant virus diversity and host interactions through global metagenomics.</title>
        <authorList>
            <person name="Schulz F."/>
            <person name="Roux S."/>
            <person name="Paez-Espino D."/>
            <person name="Jungbluth S."/>
            <person name="Walsh D.A."/>
            <person name="Denef V.J."/>
            <person name="McMahon K.D."/>
            <person name="Konstantinidis K.T."/>
            <person name="Eloe-Fadrosh E.A."/>
            <person name="Kyrpides N.C."/>
            <person name="Woyke T."/>
        </authorList>
    </citation>
    <scope>NUCLEOTIDE SEQUENCE</scope>
    <source>
        <strain evidence="4">GVMAG-M-3300023174-131</strain>
    </source>
</reference>
<evidence type="ECO:0000313" key="4">
    <source>
        <dbReference type="EMBL" id="QHT13103.1"/>
    </source>
</evidence>
<dbReference type="InterPro" id="IPR003615">
    <property type="entry name" value="HNH_nuc"/>
</dbReference>
<sequence>MQESIEYNEIENYYIINNKIKVDPKYFIKISKKRNLNDLIKLEDNLWYYKHNTLIELLFDVKDYKQIKFINNDNDDYRLNNINIIFKNKFNKPNDVKILEEGIPKIISEGKCSGQHRNMYWKVEDDKNNKYYIMHIYEDIYSKISIHDINKVLNFNNIRPTWGISNDYIKTNIKIGNDKKCVYLHQYIMDVHFEDNTSMKKTVDHINRDKLDNRRENLRFANMSQQNSNRDKQKRQKNACDLPDGIKQTDLPIYVCYHKRCYDEKNNSWREFFTIDKRHPKLDKTWESSKSNNITIKEKLDQAKLKLKHLNGEITDQEYKKIVEPEYKLFKGLRLSIDKKYNKYKFEYDNRSVKPCINYKMILTHNDLQLMIDKFIDLLNDKYKDNKEYTKMAYYKLEKHVVLDFSSVNNEIIEDLSSESTQDFMNNSDDVVINSTLTQHTVHNSSNSVTPLYTIKPDLPDNFSLYKEKEVWYLSFSKSINTIRYNKKIVMQCMCIQTELDRIIVKINKEYPDLNIQKYTVKNPYDFIDKTKLKENNKPDMPKNFSICNTNGVDYIQFCKKIDEKKVLLKTKINSYNLQSELTNFVNYLNQKYKLNLPDQQIIELNDWKTTNKVIST</sequence>
<feature type="coiled-coil region" evidence="1">
    <location>
        <begin position="293"/>
        <end position="320"/>
    </location>
</feature>
<name>A0A6C0D9H7_9ZZZZ</name>
<dbReference type="AlphaFoldDB" id="A0A6C0D9H7"/>
<evidence type="ECO:0000256" key="1">
    <source>
        <dbReference type="SAM" id="Coils"/>
    </source>
</evidence>
<dbReference type="EMBL" id="MN739563">
    <property type="protein sequence ID" value="QHT13103.1"/>
    <property type="molecule type" value="Genomic_DNA"/>
</dbReference>
<organism evidence="4">
    <name type="scientific">viral metagenome</name>
    <dbReference type="NCBI Taxonomy" id="1070528"/>
    <lineage>
        <taxon>unclassified sequences</taxon>
        <taxon>metagenomes</taxon>
        <taxon>organismal metagenomes</taxon>
    </lineage>
</organism>
<dbReference type="Pfam" id="PF13392">
    <property type="entry name" value="HNH_3"/>
    <property type="match status" value="1"/>
</dbReference>
<accession>A0A6C0D9H7</accession>
<dbReference type="SUPFAM" id="SSF54060">
    <property type="entry name" value="His-Me finger endonucleases"/>
    <property type="match status" value="1"/>
</dbReference>
<feature type="region of interest" description="Disordered" evidence="2">
    <location>
        <begin position="220"/>
        <end position="241"/>
    </location>
</feature>
<keyword evidence="1" id="KW-0175">Coiled coil</keyword>